<dbReference type="GO" id="GO:0001725">
    <property type="term" value="C:stress fiber"/>
    <property type="evidence" value="ECO:0007669"/>
    <property type="project" value="UniProtKB-SubCell"/>
</dbReference>
<evidence type="ECO:0000256" key="3">
    <source>
        <dbReference type="ARBA" id="ARBA00004657"/>
    </source>
</evidence>
<evidence type="ECO:0000256" key="6">
    <source>
        <dbReference type="ARBA" id="ARBA00022553"/>
    </source>
</evidence>
<evidence type="ECO:0000256" key="13">
    <source>
        <dbReference type="ARBA" id="ARBA00093507"/>
    </source>
</evidence>
<dbReference type="Pfam" id="PF05502">
    <property type="entry name" value="Dynactin_p62"/>
    <property type="match status" value="1"/>
</dbReference>
<dbReference type="VEuPathDB" id="FungiDB:PV07_02287"/>
<comment type="similarity">
    <text evidence="11">Belongs to the dynactin subunit 4 family.</text>
</comment>
<dbReference type="RefSeq" id="XP_016255816.1">
    <property type="nucleotide sequence ID" value="XM_016388888.1"/>
</dbReference>
<evidence type="ECO:0000256" key="10">
    <source>
        <dbReference type="ARBA" id="ARBA00023212"/>
    </source>
</evidence>
<evidence type="ECO:0000256" key="5">
    <source>
        <dbReference type="ARBA" id="ARBA00022499"/>
    </source>
</evidence>
<keyword evidence="8" id="KW-0007">Acetylation</keyword>
<keyword evidence="5" id="KW-1017">Isopeptide bond</keyword>
<dbReference type="EMBL" id="KN847040">
    <property type="protein sequence ID" value="KIW35600.1"/>
    <property type="molecule type" value="Genomic_DNA"/>
</dbReference>
<dbReference type="AlphaFoldDB" id="A0A0D2D065"/>
<dbReference type="HOGENOM" id="CLU_034750_0_0_1"/>
<dbReference type="PANTHER" id="PTHR13034:SF2">
    <property type="entry name" value="DYNACTIN SUBUNIT 4"/>
    <property type="match status" value="1"/>
</dbReference>
<evidence type="ECO:0000256" key="2">
    <source>
        <dbReference type="ARBA" id="ARBA00004529"/>
    </source>
</evidence>
<evidence type="ECO:0000256" key="12">
    <source>
        <dbReference type="ARBA" id="ARBA00034864"/>
    </source>
</evidence>
<keyword evidence="7" id="KW-0832">Ubl conjugation</keyword>
<comment type="subunit">
    <text evidence="13">Subunit of dynactin, a multiprotein complex part of a tripartite complex with dynein and a adapter, such as BICDL1, BICD2 or HOOK3. The dynactin complex is built around ACTR1A/ACTB filament and consists of an actin-related filament composed of a shoulder domain, a pointed end and a barbed end. Its length is defined by its flexible shoulder domain. The soulder is composed of 2 DCTN1 subunits, 4 DCTN2 and 2 DCTN3. The 4 DCNT2 (via N-terminus) bind the ACTR1A filament and act as molecular rulers to determine the length. The pointed end is important for binding dynein-dynactin cargo adapters. Consists of 4 subunits: ACTR10, DCNT4, DCTN5 and DCTN6. The barbed end is composed of a CAPZA1:CAPZB heterodimers, which binds ACTR1A/ACTB filament and dynactin and stabilizes dynactin. Interacts with ATP7B, but not ATP7A, in a copper-dependent manner. Interacts with ANK2; this interaction is required for localization at costameres. Interacts with N4BP2L1.</text>
</comment>
<evidence type="ECO:0000313" key="16">
    <source>
        <dbReference type="Proteomes" id="UP000054466"/>
    </source>
</evidence>
<evidence type="ECO:0000256" key="1">
    <source>
        <dbReference type="ARBA" id="ARBA00004300"/>
    </source>
</evidence>
<dbReference type="STRING" id="569365.A0A0D2D065"/>
<evidence type="ECO:0000256" key="11">
    <source>
        <dbReference type="ARBA" id="ARBA00034776"/>
    </source>
</evidence>
<keyword evidence="4" id="KW-0963">Cytoplasm</keyword>
<name>A0A0D2D065_9EURO</name>
<keyword evidence="9" id="KW-0175">Coiled coil</keyword>
<sequence>MRQTSRCVPCRVVTVLSAHWTQVGAVAMAFPYTFVSCPCSDASNRALKSKRSSRDVDFEGVQDGEESFDPRNPRSAFSLFPPEHLLYCEECHEIKCPRCVTEEINATYCPDCLFESPRVMVRSEGNRCPRNCFHCPICTSQMITTSIGDPKDGPFILNCNYCMWSTLDVGIKLDKATGVRGQLDEIANGGKRKTSTLKSTPYQDDPARRSSLSRPPLLLEEVGEAVEAKDQTESQPSLDATARFNALKTFYKDQIAESSATDAGFPTSALDMAYSSPSSLQRIMNIYTNRENSLKRARQKLTIMREARAASEGLKSYDPQTSMPCDYDETTTMAQRTLQNPSFIGNPDARTVSDLRPMPTLMRTKRSKRCATCKHILTRPELKISSARYRIKLIALSYIPFVTIKPLPVQGGLSPSGPDGSDIVLAAGKPVQFIMTLRNPLFDDVNVSLGSPSVTPGKHGHRVTILCPQFQIGKNSDAWDDALNNPPSQATGGANNTAGGEQIAGKLYDQGRNWASVVIEVIPASILRNESEELDEDEDVIEIPIRVRLEWTVTEDETAGIVERRKREREKVLEEGEEADDGKRELSYWMALGIGRVDC</sequence>
<evidence type="ECO:0000256" key="9">
    <source>
        <dbReference type="ARBA" id="ARBA00023054"/>
    </source>
</evidence>
<dbReference type="InterPro" id="IPR008603">
    <property type="entry name" value="DCTN4"/>
</dbReference>
<feature type="region of interest" description="Disordered" evidence="14">
    <location>
        <begin position="190"/>
        <end position="216"/>
    </location>
</feature>
<accession>A0A0D2D065</accession>
<evidence type="ECO:0000256" key="14">
    <source>
        <dbReference type="SAM" id="MobiDB-lite"/>
    </source>
</evidence>
<keyword evidence="10" id="KW-0206">Cytoskeleton</keyword>
<dbReference type="GeneID" id="27341481"/>
<gene>
    <name evidence="15" type="ORF">PV07_02287</name>
</gene>
<reference evidence="15 16" key="1">
    <citation type="submission" date="2015-01" db="EMBL/GenBank/DDBJ databases">
        <title>The Genome Sequence of Cladophialophora immunda CBS83496.</title>
        <authorList>
            <consortium name="The Broad Institute Genomics Platform"/>
            <person name="Cuomo C."/>
            <person name="de Hoog S."/>
            <person name="Gorbushina A."/>
            <person name="Stielow B."/>
            <person name="Teixiera M."/>
            <person name="Abouelleil A."/>
            <person name="Chapman S.B."/>
            <person name="Priest M."/>
            <person name="Young S.K."/>
            <person name="Wortman J."/>
            <person name="Nusbaum C."/>
            <person name="Birren B."/>
        </authorList>
    </citation>
    <scope>NUCLEOTIDE SEQUENCE [LARGE SCALE GENOMIC DNA]</scope>
    <source>
        <strain evidence="15 16">CBS 83496</strain>
    </source>
</reference>
<keyword evidence="6" id="KW-0597">Phosphoprotein</keyword>
<feature type="compositionally biased region" description="Acidic residues" evidence="14">
    <location>
        <begin position="58"/>
        <end position="67"/>
    </location>
</feature>
<dbReference type="GO" id="GO:0005869">
    <property type="term" value="C:dynactin complex"/>
    <property type="evidence" value="ECO:0007669"/>
    <property type="project" value="InterPro"/>
</dbReference>
<feature type="region of interest" description="Disordered" evidence="14">
    <location>
        <begin position="55"/>
        <end position="74"/>
    </location>
</feature>
<keyword evidence="16" id="KW-1185">Reference proteome</keyword>
<comment type="subcellular location">
    <subcellularLocation>
        <location evidence="1">Cytoplasm</location>
        <location evidence="1">Cytoskeleton</location>
        <location evidence="1">Microtubule organizing center</location>
        <location evidence="1">Centrosome</location>
    </subcellularLocation>
    <subcellularLocation>
        <location evidence="2">Cytoplasm</location>
        <location evidence="2">Cytoskeleton</location>
        <location evidence="2">Stress fiber</location>
    </subcellularLocation>
    <subcellularLocation>
        <location evidence="3">Cytoplasm</location>
        <location evidence="3">Myofibril</location>
    </subcellularLocation>
</comment>
<dbReference type="PANTHER" id="PTHR13034">
    <property type="entry name" value="DYNACTIN P62 SUBUNIT"/>
    <property type="match status" value="1"/>
</dbReference>
<evidence type="ECO:0000256" key="8">
    <source>
        <dbReference type="ARBA" id="ARBA00022990"/>
    </source>
</evidence>
<proteinExistence type="inferred from homology"/>
<evidence type="ECO:0000313" key="15">
    <source>
        <dbReference type="EMBL" id="KIW35600.1"/>
    </source>
</evidence>
<protein>
    <recommendedName>
        <fullName evidence="12">Dynactin subunit 4</fullName>
    </recommendedName>
</protein>
<evidence type="ECO:0000256" key="7">
    <source>
        <dbReference type="ARBA" id="ARBA00022843"/>
    </source>
</evidence>
<evidence type="ECO:0000256" key="4">
    <source>
        <dbReference type="ARBA" id="ARBA00022490"/>
    </source>
</evidence>
<dbReference type="Proteomes" id="UP000054466">
    <property type="component" value="Unassembled WGS sequence"/>
</dbReference>
<dbReference type="OrthoDB" id="283815at2759"/>
<organism evidence="15 16">
    <name type="scientific">Cladophialophora immunda</name>
    <dbReference type="NCBI Taxonomy" id="569365"/>
    <lineage>
        <taxon>Eukaryota</taxon>
        <taxon>Fungi</taxon>
        <taxon>Dikarya</taxon>
        <taxon>Ascomycota</taxon>
        <taxon>Pezizomycotina</taxon>
        <taxon>Eurotiomycetes</taxon>
        <taxon>Chaetothyriomycetidae</taxon>
        <taxon>Chaetothyriales</taxon>
        <taxon>Herpotrichiellaceae</taxon>
        <taxon>Cladophialophora</taxon>
    </lineage>
</organism>